<organism evidence="2 3">
    <name type="scientific">Ramlibacter ginsenosidimutans</name>
    <dbReference type="NCBI Taxonomy" id="502333"/>
    <lineage>
        <taxon>Bacteria</taxon>
        <taxon>Pseudomonadati</taxon>
        <taxon>Pseudomonadota</taxon>
        <taxon>Betaproteobacteria</taxon>
        <taxon>Burkholderiales</taxon>
        <taxon>Comamonadaceae</taxon>
        <taxon>Ramlibacter</taxon>
    </lineage>
</organism>
<feature type="transmembrane region" description="Helical" evidence="1">
    <location>
        <begin position="25"/>
        <end position="47"/>
    </location>
</feature>
<name>A0A934TU58_9BURK</name>
<evidence type="ECO:0000256" key="1">
    <source>
        <dbReference type="SAM" id="Phobius"/>
    </source>
</evidence>
<dbReference type="RefSeq" id="WP_201172446.1">
    <property type="nucleotide sequence ID" value="NZ_JAEPWM010000005.1"/>
</dbReference>
<reference evidence="2" key="1">
    <citation type="journal article" date="2012" name="J. Microbiol. Biotechnol.">
        <title>Ramlibacter ginsenosidimutans sp. nov., with ginsenoside-converting activity.</title>
        <authorList>
            <person name="Wang L."/>
            <person name="An D.S."/>
            <person name="Kim S.G."/>
            <person name="Jin F.X."/>
            <person name="Kim S.C."/>
            <person name="Lee S.T."/>
            <person name="Im W.T."/>
        </authorList>
    </citation>
    <scope>NUCLEOTIDE SEQUENCE</scope>
    <source>
        <strain evidence="2">KACC 17527</strain>
    </source>
</reference>
<keyword evidence="1" id="KW-0472">Membrane</keyword>
<dbReference type="Proteomes" id="UP000630528">
    <property type="component" value="Unassembled WGS sequence"/>
</dbReference>
<protein>
    <submittedName>
        <fullName evidence="2">Uncharacterized protein</fullName>
    </submittedName>
</protein>
<proteinExistence type="predicted"/>
<feature type="transmembrane region" description="Helical" evidence="1">
    <location>
        <begin position="67"/>
        <end position="91"/>
    </location>
</feature>
<dbReference type="EMBL" id="JAEPWM010000005">
    <property type="protein sequence ID" value="MBK6007320.1"/>
    <property type="molecule type" value="Genomic_DNA"/>
</dbReference>
<keyword evidence="1" id="KW-0812">Transmembrane</keyword>
<evidence type="ECO:0000313" key="2">
    <source>
        <dbReference type="EMBL" id="MBK6007320.1"/>
    </source>
</evidence>
<gene>
    <name evidence="2" type="ORF">JJB11_14560</name>
</gene>
<evidence type="ECO:0000313" key="3">
    <source>
        <dbReference type="Proteomes" id="UP000630528"/>
    </source>
</evidence>
<reference evidence="2" key="2">
    <citation type="submission" date="2021-01" db="EMBL/GenBank/DDBJ databases">
        <authorList>
            <person name="Kang M."/>
        </authorList>
    </citation>
    <scope>NUCLEOTIDE SEQUENCE</scope>
    <source>
        <strain evidence="2">KACC 17527</strain>
    </source>
</reference>
<dbReference type="AlphaFoldDB" id="A0A934TU58"/>
<keyword evidence="3" id="KW-1185">Reference proteome</keyword>
<accession>A0A934TU58</accession>
<keyword evidence="1" id="KW-1133">Transmembrane helix</keyword>
<comment type="caution">
    <text evidence="2">The sequence shown here is derived from an EMBL/GenBank/DDBJ whole genome shotgun (WGS) entry which is preliminary data.</text>
</comment>
<sequence length="148" mass="16208">MNTDTRQPGTAHPHPAPQRHEVGRWWMWVCLALPPAVWFVQLTLANILTSQACYPSDMPLQEPRLDVLPWVVGCDLVVLVVAVAGGFVGWLNWRRTAGEKPGGGHHLLESGDGRTRFMAMSGMLTSGIVLVASIYAILSHLTVPWCGT</sequence>
<feature type="transmembrane region" description="Helical" evidence="1">
    <location>
        <begin position="117"/>
        <end position="138"/>
    </location>
</feature>